<dbReference type="eggNOG" id="COG0500">
    <property type="taxonomic scope" value="Bacteria"/>
</dbReference>
<dbReference type="EMBL" id="JPVP01000060">
    <property type="protein sequence ID" value="KGR82140.1"/>
    <property type="molecule type" value="Genomic_DNA"/>
</dbReference>
<reference evidence="4 5" key="1">
    <citation type="submission" date="2014-02" db="EMBL/GenBank/DDBJ databases">
        <title>Draft genome sequence of Lysinibacillus odysseyi NBRC 100172.</title>
        <authorList>
            <person name="Zhang F."/>
            <person name="Wang G."/>
            <person name="Zhang L."/>
        </authorList>
    </citation>
    <scope>NUCLEOTIDE SEQUENCE [LARGE SCALE GENOMIC DNA]</scope>
    <source>
        <strain evidence="4 5">NBRC 100172</strain>
    </source>
</reference>
<gene>
    <name evidence="4" type="ORF">CD32_22910</name>
</gene>
<keyword evidence="1 4" id="KW-0489">Methyltransferase</keyword>
<accession>A0A0A3IF89</accession>
<evidence type="ECO:0000313" key="5">
    <source>
        <dbReference type="Proteomes" id="UP000030437"/>
    </source>
</evidence>
<comment type="caution">
    <text evidence="4">The sequence shown here is derived from an EMBL/GenBank/DDBJ whole genome shotgun (WGS) entry which is preliminary data.</text>
</comment>
<keyword evidence="5" id="KW-1185">Reference proteome</keyword>
<dbReference type="PANTHER" id="PTHR43861:SF1">
    <property type="entry name" value="TRANS-ACONITATE 2-METHYLTRANSFERASE"/>
    <property type="match status" value="1"/>
</dbReference>
<evidence type="ECO:0000256" key="1">
    <source>
        <dbReference type="ARBA" id="ARBA00022603"/>
    </source>
</evidence>
<name>A0A0A3IF89_9BACI</name>
<dbReference type="Proteomes" id="UP000030437">
    <property type="component" value="Unassembled WGS sequence"/>
</dbReference>
<evidence type="ECO:0000256" key="2">
    <source>
        <dbReference type="ARBA" id="ARBA00022679"/>
    </source>
</evidence>
<dbReference type="GO" id="GO:0008168">
    <property type="term" value="F:methyltransferase activity"/>
    <property type="evidence" value="ECO:0007669"/>
    <property type="project" value="UniProtKB-KW"/>
</dbReference>
<proteinExistence type="predicted"/>
<dbReference type="STRING" id="1220589.CD32_22910"/>
<keyword evidence="2 4" id="KW-0808">Transferase</keyword>
<feature type="domain" description="Methyltransferase" evidence="3">
    <location>
        <begin position="38"/>
        <end position="131"/>
    </location>
</feature>
<dbReference type="AlphaFoldDB" id="A0A0A3IF89"/>
<dbReference type="InterPro" id="IPR041698">
    <property type="entry name" value="Methyltransf_25"/>
</dbReference>
<dbReference type="Pfam" id="PF13649">
    <property type="entry name" value="Methyltransf_25"/>
    <property type="match status" value="1"/>
</dbReference>
<dbReference type="Gene3D" id="2.20.25.110">
    <property type="entry name" value="S-adenosyl-L-methionine-dependent methyltransferases"/>
    <property type="match status" value="1"/>
</dbReference>
<dbReference type="GO" id="GO:0032259">
    <property type="term" value="P:methylation"/>
    <property type="evidence" value="ECO:0007669"/>
    <property type="project" value="UniProtKB-KW"/>
</dbReference>
<evidence type="ECO:0000259" key="3">
    <source>
        <dbReference type="Pfam" id="PF13649"/>
    </source>
</evidence>
<evidence type="ECO:0000313" key="4">
    <source>
        <dbReference type="EMBL" id="KGR82140.1"/>
    </source>
</evidence>
<dbReference type="Gene3D" id="3.40.50.150">
    <property type="entry name" value="Vaccinia Virus protein VP39"/>
    <property type="match status" value="1"/>
</dbReference>
<dbReference type="CDD" id="cd02440">
    <property type="entry name" value="AdoMet_MTases"/>
    <property type="match status" value="1"/>
</dbReference>
<protein>
    <submittedName>
        <fullName evidence="4">Methyltransferase</fullName>
    </submittedName>
</protein>
<dbReference type="PANTHER" id="PTHR43861">
    <property type="entry name" value="TRANS-ACONITATE 2-METHYLTRANSFERASE-RELATED"/>
    <property type="match status" value="1"/>
</dbReference>
<dbReference type="InterPro" id="IPR029063">
    <property type="entry name" value="SAM-dependent_MTases_sf"/>
</dbReference>
<organism evidence="4 5">
    <name type="scientific">Lysinibacillus odysseyi 34hs-1 = NBRC 100172</name>
    <dbReference type="NCBI Taxonomy" id="1220589"/>
    <lineage>
        <taxon>Bacteria</taxon>
        <taxon>Bacillati</taxon>
        <taxon>Bacillota</taxon>
        <taxon>Bacilli</taxon>
        <taxon>Bacillales</taxon>
        <taxon>Bacillaceae</taxon>
        <taxon>Lysinibacillus</taxon>
    </lineage>
</organism>
<sequence length="252" mass="29741">MENAEEYEQPLLYDKENEEYQPEMALLLKWAAKNPGKIIDLACGTGRMTIPLARHGFDCIGVDIHPHMLQRAKEKAGTLSIQWFEQDGRSLQLDVRAQLMFSVGNSFQHFLTNEDQDGLLSSVSRHLEKGGVFIFGTRFPSAEELLQPPIEEFWRSYQDRDTKVDLYTISHYDALQQIQHYTTIRKYKDREENVIDEQRTHIKLRYVFPKEMERLLEKHGFEIIEVYGDWMETPLTSEHYEMIYVCQKKMEL</sequence>
<dbReference type="SUPFAM" id="SSF53335">
    <property type="entry name" value="S-adenosyl-L-methionine-dependent methyltransferases"/>
    <property type="match status" value="1"/>
</dbReference>